<keyword evidence="5 14" id="KW-0964">Secreted</keyword>
<feature type="chain" id="PRO_5034755227" description="Lysyl oxidase homolog" evidence="16">
    <location>
        <begin position="21"/>
        <end position="467"/>
    </location>
</feature>
<feature type="signal peptide" evidence="16">
    <location>
        <begin position="1"/>
        <end position="20"/>
    </location>
</feature>
<dbReference type="GO" id="GO:0060090">
    <property type="term" value="F:molecular adaptor activity"/>
    <property type="evidence" value="ECO:0007669"/>
    <property type="project" value="Ensembl"/>
</dbReference>
<evidence type="ECO:0000256" key="1">
    <source>
        <dbReference type="ARBA" id="ARBA00001935"/>
    </source>
</evidence>
<evidence type="ECO:0000256" key="2">
    <source>
        <dbReference type="ARBA" id="ARBA00004239"/>
    </source>
</evidence>
<dbReference type="GO" id="GO:1990869">
    <property type="term" value="P:cellular response to chemokine"/>
    <property type="evidence" value="ECO:0007669"/>
    <property type="project" value="Ensembl"/>
</dbReference>
<dbReference type="GO" id="GO:0030199">
    <property type="term" value="P:collagen fibril organization"/>
    <property type="evidence" value="ECO:0007669"/>
    <property type="project" value="Ensembl"/>
</dbReference>
<evidence type="ECO:0000256" key="7">
    <source>
        <dbReference type="ARBA" id="ARBA00022723"/>
    </source>
</evidence>
<keyword evidence="10 14" id="KW-0186">Copper</keyword>
<dbReference type="Pfam" id="PF01186">
    <property type="entry name" value="Lysyl_oxidase"/>
    <property type="match status" value="1"/>
</dbReference>
<dbReference type="PROSITE" id="PS00926">
    <property type="entry name" value="LYSYL_OXIDASE"/>
    <property type="match status" value="1"/>
</dbReference>
<dbReference type="GO" id="GO:0046716">
    <property type="term" value="P:muscle cell cellular homeostasis"/>
    <property type="evidence" value="ECO:0007669"/>
    <property type="project" value="Ensembl"/>
</dbReference>
<dbReference type="GO" id="GO:0010468">
    <property type="term" value="P:regulation of gene expression"/>
    <property type="evidence" value="ECO:0007669"/>
    <property type="project" value="Ensembl"/>
</dbReference>
<comment type="cofactor">
    <cofactor evidence="1 14">
        <name>Cu cation</name>
        <dbReference type="ChEBI" id="CHEBI:23378"/>
    </cofactor>
</comment>
<dbReference type="GO" id="GO:0017015">
    <property type="term" value="P:regulation of transforming growth factor beta receptor signaling pathway"/>
    <property type="evidence" value="ECO:0007669"/>
    <property type="project" value="Ensembl"/>
</dbReference>
<dbReference type="GO" id="GO:1903010">
    <property type="term" value="P:regulation of bone development"/>
    <property type="evidence" value="ECO:0007669"/>
    <property type="project" value="Ensembl"/>
</dbReference>
<gene>
    <name evidence="17" type="primary">LOX</name>
</gene>
<dbReference type="PANTHER" id="PTHR45817">
    <property type="entry name" value="LYSYL OXIDASE-LIKE-RELATED"/>
    <property type="match status" value="1"/>
</dbReference>
<feature type="compositionally biased region" description="Low complexity" evidence="15">
    <location>
        <begin position="70"/>
        <end position="82"/>
    </location>
</feature>
<dbReference type="GO" id="GO:0007507">
    <property type="term" value="P:heart development"/>
    <property type="evidence" value="ECO:0007669"/>
    <property type="project" value="Ensembl"/>
</dbReference>
<dbReference type="GO" id="GO:0005518">
    <property type="term" value="F:collagen binding"/>
    <property type="evidence" value="ECO:0007669"/>
    <property type="project" value="Ensembl"/>
</dbReference>
<evidence type="ECO:0000313" key="18">
    <source>
        <dbReference type="Proteomes" id="UP000694544"/>
    </source>
</evidence>
<comment type="catalytic activity">
    <reaction evidence="13 14">
        <text>L-lysyl-[protein] + O2 + H2O = (S)-2-amino-6-oxohexanoyl-[protein] + H2O2 + NH4(+)</text>
        <dbReference type="Rhea" id="RHEA:24544"/>
        <dbReference type="Rhea" id="RHEA-COMP:9752"/>
        <dbReference type="Rhea" id="RHEA-COMP:12448"/>
        <dbReference type="ChEBI" id="CHEBI:15377"/>
        <dbReference type="ChEBI" id="CHEBI:15379"/>
        <dbReference type="ChEBI" id="CHEBI:16240"/>
        <dbReference type="ChEBI" id="CHEBI:28938"/>
        <dbReference type="ChEBI" id="CHEBI:29969"/>
        <dbReference type="ChEBI" id="CHEBI:131803"/>
        <dbReference type="EC" id="1.4.3.13"/>
    </reaction>
</comment>
<dbReference type="GO" id="GO:0055001">
    <property type="term" value="P:muscle cell development"/>
    <property type="evidence" value="ECO:0007669"/>
    <property type="project" value="Ensembl"/>
</dbReference>
<dbReference type="GO" id="GO:0048514">
    <property type="term" value="P:blood vessel morphogenesis"/>
    <property type="evidence" value="ECO:0007669"/>
    <property type="project" value="Ensembl"/>
</dbReference>
<evidence type="ECO:0000256" key="16">
    <source>
        <dbReference type="SAM" id="SignalP"/>
    </source>
</evidence>
<dbReference type="InterPro" id="IPR001695">
    <property type="entry name" value="Lysyl_oxidase"/>
</dbReference>
<evidence type="ECO:0000256" key="4">
    <source>
        <dbReference type="ARBA" id="ARBA00022477"/>
    </source>
</evidence>
<evidence type="ECO:0000256" key="5">
    <source>
        <dbReference type="ARBA" id="ARBA00022525"/>
    </source>
</evidence>
<keyword evidence="16" id="KW-0732">Signal</keyword>
<comment type="subcellular location">
    <subcellularLocation>
        <location evidence="2 14">Secreted</location>
        <location evidence="2 14">Extracellular space</location>
    </subcellularLocation>
</comment>
<dbReference type="GO" id="GO:0061448">
    <property type="term" value="P:connective tissue development"/>
    <property type="evidence" value="ECO:0007669"/>
    <property type="project" value="Ensembl"/>
</dbReference>
<evidence type="ECO:0000256" key="11">
    <source>
        <dbReference type="ARBA" id="ARBA00023157"/>
    </source>
</evidence>
<dbReference type="GeneTree" id="ENSGT00940000154779"/>
<dbReference type="GO" id="GO:0030282">
    <property type="term" value="P:bone mineralization"/>
    <property type="evidence" value="ECO:0007669"/>
    <property type="project" value="Ensembl"/>
</dbReference>
<organism evidence="17 18">
    <name type="scientific">Moschus moschiferus</name>
    <name type="common">Siberian musk deer</name>
    <name type="synonym">Moschus sibiricus</name>
    <dbReference type="NCBI Taxonomy" id="68415"/>
    <lineage>
        <taxon>Eukaryota</taxon>
        <taxon>Metazoa</taxon>
        <taxon>Chordata</taxon>
        <taxon>Craniata</taxon>
        <taxon>Vertebrata</taxon>
        <taxon>Euteleostomi</taxon>
        <taxon>Mammalia</taxon>
        <taxon>Eutheria</taxon>
        <taxon>Laurasiatheria</taxon>
        <taxon>Artiodactyla</taxon>
        <taxon>Ruminantia</taxon>
        <taxon>Pecora</taxon>
        <taxon>Moschidae</taxon>
        <taxon>Moschus</taxon>
    </lineage>
</organism>
<dbReference type="GO" id="GO:0060326">
    <property type="term" value="P:cell chemotaxis"/>
    <property type="evidence" value="ECO:0007669"/>
    <property type="project" value="Ensembl"/>
</dbReference>
<dbReference type="GO" id="GO:0048251">
    <property type="term" value="P:elastic fiber assembly"/>
    <property type="evidence" value="ECO:0007669"/>
    <property type="project" value="Ensembl"/>
</dbReference>
<feature type="region of interest" description="Disordered" evidence="15">
    <location>
        <begin position="61"/>
        <end position="86"/>
    </location>
</feature>
<dbReference type="GO" id="GO:0042981">
    <property type="term" value="P:regulation of apoptotic process"/>
    <property type="evidence" value="ECO:0007669"/>
    <property type="project" value="Ensembl"/>
</dbReference>
<dbReference type="PANTHER" id="PTHR45817:SF6">
    <property type="entry name" value="PROTEIN-LYSINE 6-OXIDASE"/>
    <property type="match status" value="1"/>
</dbReference>
<evidence type="ECO:0000256" key="13">
    <source>
        <dbReference type="ARBA" id="ARBA00047861"/>
    </source>
</evidence>
<dbReference type="Ensembl" id="ENSMMST00000021698.1">
    <property type="protein sequence ID" value="ENSMMSP00000019664.1"/>
    <property type="gene ID" value="ENSMMSG00000014826.1"/>
</dbReference>
<evidence type="ECO:0000256" key="6">
    <source>
        <dbReference type="ARBA" id="ARBA00022641"/>
    </source>
</evidence>
<comment type="PTM">
    <text evidence="14">The lysine tyrosylquinone cross-link (LTQ) is generated by condensation of the epsilon-amino group of a lysine with a topaquinone produced by oxidation of tyrosine.</text>
</comment>
<feature type="region of interest" description="Disordered" evidence="15">
    <location>
        <begin position="130"/>
        <end position="175"/>
    </location>
</feature>
<dbReference type="EC" id="1.4.3.13" evidence="14"/>
<evidence type="ECO:0000256" key="12">
    <source>
        <dbReference type="ARBA" id="ARBA00046261"/>
    </source>
</evidence>
<reference evidence="17" key="1">
    <citation type="submission" date="2025-08" db="UniProtKB">
        <authorList>
            <consortium name="Ensembl"/>
        </authorList>
    </citation>
    <scope>IDENTIFICATION</scope>
</reference>
<keyword evidence="18" id="KW-1185">Reference proteome</keyword>
<protein>
    <recommendedName>
        <fullName evidence="14">Lysyl oxidase homolog</fullName>
        <ecNumber evidence="14">1.4.3.13</ecNumber>
    </recommendedName>
</protein>
<evidence type="ECO:0000256" key="8">
    <source>
        <dbReference type="ARBA" id="ARBA00022772"/>
    </source>
</evidence>
<keyword evidence="4 14" id="KW-0886">LTQ</keyword>
<dbReference type="GO" id="GO:2000586">
    <property type="term" value="P:regulation of platelet-derived growth factor receptor-beta signaling pathway"/>
    <property type="evidence" value="ECO:0007669"/>
    <property type="project" value="Ensembl"/>
</dbReference>
<dbReference type="GO" id="GO:0016202">
    <property type="term" value="P:regulation of striated muscle tissue development"/>
    <property type="evidence" value="ECO:0007669"/>
    <property type="project" value="Ensembl"/>
</dbReference>
<dbReference type="Proteomes" id="UP000694544">
    <property type="component" value="Unplaced"/>
</dbReference>
<dbReference type="PRINTS" id="PR00074">
    <property type="entry name" value="LYSYLOXIDASE"/>
</dbReference>
<keyword evidence="11" id="KW-1015">Disulfide bond</keyword>
<dbReference type="InterPro" id="IPR019828">
    <property type="entry name" value="Lysyl_oxidase_CS"/>
</dbReference>
<dbReference type="GO" id="GO:0001649">
    <property type="term" value="P:osteoblast differentiation"/>
    <property type="evidence" value="ECO:0007669"/>
    <property type="project" value="Ensembl"/>
</dbReference>
<dbReference type="GO" id="GO:0035791">
    <property type="term" value="P:platelet-derived growth factor receptor-beta signaling pathway"/>
    <property type="evidence" value="ECO:0007669"/>
    <property type="project" value="Ensembl"/>
</dbReference>
<evidence type="ECO:0000313" key="17">
    <source>
        <dbReference type="Ensembl" id="ENSMMSP00000019664.1"/>
    </source>
</evidence>
<proteinExistence type="inferred from homology"/>
<keyword evidence="7 14" id="KW-0479">Metal-binding</keyword>
<keyword evidence="6" id="KW-0765">Sulfation</keyword>
<dbReference type="GO" id="GO:0030324">
    <property type="term" value="P:lung development"/>
    <property type="evidence" value="ECO:0007669"/>
    <property type="project" value="Ensembl"/>
</dbReference>
<keyword evidence="8 14" id="KW-0801">TPQ</keyword>
<accession>A0A8C6E103</accession>
<comment type="similarity">
    <text evidence="3 14">Belongs to the lysyl oxidase family.</text>
</comment>
<comment type="function">
    <text evidence="14">Mediates the post-translational oxidative deamination of lysine residues on target proteins leading to the formation of deaminated lysine (allysine).</text>
</comment>
<sequence>MRFAWTALLGSLHLCALVRCAPPAASHRQPPREQAPGAWRQKIQWENNGQVFSLLSLGSQYQPQRRRDPGATAPGAANATAPQMRTPILLLRNNRTSAARVRPAGPSAAAAAAGRPRPAARHWFQAGYSTSGAHDAGTSRADNRTTPGEVPTLSNLRPPNRVDVDGMVGDDPYNPYKYSDDNPYYNYYDTYERPRPGSRYRPGYGTGYFQYGLPDLVPDPYYIQASTYVQKMAMYNLRCAAEENCLASSAYRADVRDYDHRVLLRFPQRVKNQGTSDFLPSRPRYSWEWHSCHQHYHSMDEFSHYDLLDASTQRRVAEGHKASFCLEDTSCDYGYHRRFACTAHTQVGWQPGIRNPHASERKQPSIFCPPAHLCEKLFSSGGHIVQMVNYWEKESDDLMIQITFKKYSIITEGQGAYLLCSTMKSNSLLSEKIEGFPIFALILYSLTQLVSNCRRDMFCHLQNYLSI</sequence>
<reference evidence="17" key="2">
    <citation type="submission" date="2025-09" db="UniProtKB">
        <authorList>
            <consortium name="Ensembl"/>
        </authorList>
    </citation>
    <scope>IDENTIFICATION</scope>
</reference>
<dbReference type="GO" id="GO:0031012">
    <property type="term" value="C:extracellular matrix"/>
    <property type="evidence" value="ECO:0007669"/>
    <property type="project" value="Ensembl"/>
</dbReference>
<dbReference type="GO" id="GO:0071897">
    <property type="term" value="P:DNA biosynthetic process"/>
    <property type="evidence" value="ECO:0007669"/>
    <property type="project" value="Ensembl"/>
</dbReference>
<dbReference type="GO" id="GO:0005615">
    <property type="term" value="C:extracellular space"/>
    <property type="evidence" value="ECO:0007669"/>
    <property type="project" value="UniProtKB-UniRule"/>
</dbReference>
<dbReference type="InterPro" id="IPR050912">
    <property type="entry name" value="LOX-like_protein"/>
</dbReference>
<dbReference type="GO" id="GO:0005581">
    <property type="term" value="C:collagen trimer"/>
    <property type="evidence" value="ECO:0007669"/>
    <property type="project" value="Ensembl"/>
</dbReference>
<dbReference type="GO" id="GO:0035906">
    <property type="term" value="P:descending aorta development"/>
    <property type="evidence" value="ECO:0007669"/>
    <property type="project" value="Ensembl"/>
</dbReference>
<dbReference type="GO" id="GO:0045652">
    <property type="term" value="P:regulation of megakaryocyte differentiation"/>
    <property type="evidence" value="ECO:0007669"/>
    <property type="project" value="Ensembl"/>
</dbReference>
<evidence type="ECO:0000256" key="15">
    <source>
        <dbReference type="SAM" id="MobiDB-lite"/>
    </source>
</evidence>
<evidence type="ECO:0000256" key="3">
    <source>
        <dbReference type="ARBA" id="ARBA00007492"/>
    </source>
</evidence>
<comment type="function">
    <text evidence="12">Responsible for the post-translational oxidative deamination of peptidyl lysine residues in precursors to fibrous collagen and elastin. Regulator of Ras expression. May play a role in tumor suppression. Plays a role in the aortic wall architecture.</text>
</comment>
<dbReference type="GO" id="GO:0005507">
    <property type="term" value="F:copper ion binding"/>
    <property type="evidence" value="ECO:0007669"/>
    <property type="project" value="UniProtKB-UniRule"/>
</dbReference>
<dbReference type="GO" id="GO:0035905">
    <property type="term" value="P:ascending aorta development"/>
    <property type="evidence" value="ECO:0007669"/>
    <property type="project" value="Ensembl"/>
</dbReference>
<dbReference type="GO" id="GO:0051898">
    <property type="term" value="P:negative regulation of phosphatidylinositol 3-kinase/protein kinase B signal transduction"/>
    <property type="evidence" value="ECO:0007669"/>
    <property type="project" value="Ensembl"/>
</dbReference>
<evidence type="ECO:0000256" key="9">
    <source>
        <dbReference type="ARBA" id="ARBA00023002"/>
    </source>
</evidence>
<dbReference type="AlphaFoldDB" id="A0A8C6E103"/>
<evidence type="ECO:0000256" key="14">
    <source>
        <dbReference type="RuleBase" id="RU367046"/>
    </source>
</evidence>
<dbReference type="GO" id="GO:0004720">
    <property type="term" value="F:protein-lysine 6-oxidase activity"/>
    <property type="evidence" value="ECO:0007669"/>
    <property type="project" value="UniProtKB-UniRule"/>
</dbReference>
<evidence type="ECO:0000256" key="10">
    <source>
        <dbReference type="ARBA" id="ARBA00023008"/>
    </source>
</evidence>
<keyword evidence="9 14" id="KW-0560">Oxidoreductase</keyword>
<name>A0A8C6E103_MOSMO</name>